<dbReference type="AlphaFoldDB" id="A0A3B7MMJ2"/>
<feature type="signal peptide" evidence="1">
    <location>
        <begin position="1"/>
        <end position="19"/>
    </location>
</feature>
<dbReference type="Gene3D" id="1.10.390.10">
    <property type="entry name" value="Neutral Protease Domain 2"/>
    <property type="match status" value="1"/>
</dbReference>
<reference evidence="5 6" key="1">
    <citation type="submission" date="2018-09" db="EMBL/GenBank/DDBJ databases">
        <title>Genome sequencing of strain 6GH32-13.</title>
        <authorList>
            <person name="Weon H.-Y."/>
            <person name="Heo J."/>
            <person name="Kwon S.-W."/>
        </authorList>
    </citation>
    <scope>NUCLEOTIDE SEQUENCE [LARGE SCALE GENOMIC DNA]</scope>
    <source>
        <strain evidence="5 6">5GH32-13</strain>
    </source>
</reference>
<dbReference type="SUPFAM" id="SSF55486">
    <property type="entry name" value="Metalloproteases ('zincins'), catalytic domain"/>
    <property type="match status" value="1"/>
</dbReference>
<accession>A0A3B7MMJ2</accession>
<dbReference type="Pfam" id="PF05299">
    <property type="entry name" value="Peptidase_M61"/>
    <property type="match status" value="1"/>
</dbReference>
<evidence type="ECO:0000259" key="3">
    <source>
        <dbReference type="Pfam" id="PF13180"/>
    </source>
</evidence>
<organism evidence="5 6">
    <name type="scientific">Paraflavitalea soli</name>
    <dbReference type="NCBI Taxonomy" id="2315862"/>
    <lineage>
        <taxon>Bacteria</taxon>
        <taxon>Pseudomonadati</taxon>
        <taxon>Bacteroidota</taxon>
        <taxon>Chitinophagia</taxon>
        <taxon>Chitinophagales</taxon>
        <taxon>Chitinophagaceae</taxon>
        <taxon>Paraflavitalea</taxon>
    </lineage>
</organism>
<evidence type="ECO:0000259" key="4">
    <source>
        <dbReference type="Pfam" id="PF17899"/>
    </source>
</evidence>
<dbReference type="InterPro" id="IPR024191">
    <property type="entry name" value="Peptidase_M61"/>
</dbReference>
<evidence type="ECO:0000256" key="1">
    <source>
        <dbReference type="SAM" id="SignalP"/>
    </source>
</evidence>
<dbReference type="InterPro" id="IPR001478">
    <property type="entry name" value="PDZ"/>
</dbReference>
<dbReference type="Gene3D" id="2.30.42.10">
    <property type="match status" value="1"/>
</dbReference>
<dbReference type="Pfam" id="PF17899">
    <property type="entry name" value="Peptidase_M61_N"/>
    <property type="match status" value="1"/>
</dbReference>
<dbReference type="KEGG" id="pseg:D3H65_17870"/>
<dbReference type="Proteomes" id="UP000263900">
    <property type="component" value="Chromosome"/>
</dbReference>
<name>A0A3B7MMJ2_9BACT</name>
<dbReference type="OrthoDB" id="9778516at2"/>
<protein>
    <submittedName>
        <fullName evidence="5">M61 family peptidase</fullName>
    </submittedName>
</protein>
<feature type="domain" description="Peptidase M61 catalytic" evidence="2">
    <location>
        <begin position="286"/>
        <end position="402"/>
    </location>
</feature>
<feature type="chain" id="PRO_5017822850" evidence="1">
    <location>
        <begin position="20"/>
        <end position="608"/>
    </location>
</feature>
<gene>
    <name evidence="5" type="ORF">D3H65_17870</name>
</gene>
<dbReference type="InterPro" id="IPR027268">
    <property type="entry name" value="Peptidase_M4/M1_CTD_sf"/>
</dbReference>
<dbReference type="Gene3D" id="2.60.40.3650">
    <property type="match status" value="1"/>
</dbReference>
<dbReference type="InterPro" id="IPR036034">
    <property type="entry name" value="PDZ_sf"/>
</dbReference>
<dbReference type="Pfam" id="PF13180">
    <property type="entry name" value="PDZ_2"/>
    <property type="match status" value="1"/>
</dbReference>
<feature type="domain" description="PDZ" evidence="3">
    <location>
        <begin position="512"/>
        <end position="573"/>
    </location>
</feature>
<evidence type="ECO:0000313" key="5">
    <source>
        <dbReference type="EMBL" id="AXY75734.1"/>
    </source>
</evidence>
<dbReference type="PIRSF" id="PIRSF016493">
    <property type="entry name" value="Glycyl_aminpptds"/>
    <property type="match status" value="1"/>
</dbReference>
<feature type="domain" description="Peptidase M61 N-terminal" evidence="4">
    <location>
        <begin position="24"/>
        <end position="190"/>
    </location>
</feature>
<keyword evidence="1" id="KW-0732">Signal</keyword>
<dbReference type="EMBL" id="CP032157">
    <property type="protein sequence ID" value="AXY75734.1"/>
    <property type="molecule type" value="Genomic_DNA"/>
</dbReference>
<keyword evidence="6" id="KW-1185">Reference proteome</keyword>
<proteinExistence type="predicted"/>
<dbReference type="SUPFAM" id="SSF50156">
    <property type="entry name" value="PDZ domain-like"/>
    <property type="match status" value="1"/>
</dbReference>
<dbReference type="InterPro" id="IPR040756">
    <property type="entry name" value="Peptidase_M61_N"/>
</dbReference>
<dbReference type="RefSeq" id="WP_119051615.1">
    <property type="nucleotide sequence ID" value="NZ_CP032157.1"/>
</dbReference>
<sequence length="608" mass="68304">MKKFLLLSLCLSSLSAVLAQKVSYIVSFPNIVHHEAKIVVIATDIPQKTAVFRMSRSSPGRYATHEFGKNVYDVKAFDRSGKPLAINRTDGDVYEVPRQDGYVRVEYTLYANHPDGTYAGVDQTSIHFNMPATFMWVKGLENAPIDIKFDIPEGKKWTVATQLKPVDGNPFLFTAPGLQYFMDSPTKIGDLLWKEWTLKNTNGKSYRFRLALEAKTSDSAATAFARKVQTITEEAQAIFGEVPAYDYGTYTFIASINPWVKGDGMEHRNSTMISVPANFDGSNYLLDVFSHEFFHCWNVERIRPKTLEPFNFEKSNMSNELWCAEGFTQYYGDLLITRSGYQTVEEYLPALAGLINTKENSAGAKRFSPAEVSRHAVFVDAGVAIDKNNYANMYTSYYPYGGAIALALDLELRTRFSNLTLDSYMTALWKKFGKTEVSYTIPGLEEVLADLTGDKKFAADFFAKYVNGHESYNYKPLLEKAGLVLKRANESKPWLGFVQMKEGNNLTITSNTVIGTPLYNAGLDIDDQLLTLDGKPVKKTADLEPILKEHKVGDAIQVEFDHRGEKKTATLTLIGNPYFSILTFEKDGQTPTAEMLAFRKSWFGNKVK</sequence>
<evidence type="ECO:0000313" key="6">
    <source>
        <dbReference type="Proteomes" id="UP000263900"/>
    </source>
</evidence>
<dbReference type="InterPro" id="IPR007963">
    <property type="entry name" value="Peptidase_M61_catalytic"/>
</dbReference>
<evidence type="ECO:0000259" key="2">
    <source>
        <dbReference type="Pfam" id="PF05299"/>
    </source>
</evidence>